<dbReference type="AlphaFoldDB" id="J4HW20"/>
<reference evidence="3 4" key="1">
    <citation type="journal article" date="2012" name="Appl. Environ. Microbiol.">
        <title>Short-read sequencing for genomic analysis of the brown rot fungus Fibroporia radiculosa.</title>
        <authorList>
            <person name="Tang J.D."/>
            <person name="Perkins A.D."/>
            <person name="Sonstegard T.S."/>
            <person name="Schroeder S.G."/>
            <person name="Burgess S.C."/>
            <person name="Diehl S.V."/>
        </authorList>
    </citation>
    <scope>NUCLEOTIDE SEQUENCE [LARGE SCALE GENOMIC DNA]</scope>
    <source>
        <strain evidence="3 4">TFFH 294</strain>
    </source>
</reference>
<dbReference type="Proteomes" id="UP000006352">
    <property type="component" value="Unassembled WGS sequence"/>
</dbReference>
<feature type="region of interest" description="Disordered" evidence="1">
    <location>
        <begin position="54"/>
        <end position="77"/>
    </location>
</feature>
<dbReference type="STRING" id="599839.J4HW20"/>
<dbReference type="OrthoDB" id="3233661at2759"/>
<feature type="transmembrane region" description="Helical" evidence="2">
    <location>
        <begin position="91"/>
        <end position="112"/>
    </location>
</feature>
<name>J4HW20_9APHY</name>
<feature type="compositionally biased region" description="Low complexity" evidence="1">
    <location>
        <begin position="58"/>
        <end position="71"/>
    </location>
</feature>
<dbReference type="GeneID" id="24096408"/>
<organism evidence="3 4">
    <name type="scientific">Fibroporia radiculosa</name>
    <dbReference type="NCBI Taxonomy" id="599839"/>
    <lineage>
        <taxon>Eukaryota</taxon>
        <taxon>Fungi</taxon>
        <taxon>Dikarya</taxon>
        <taxon>Basidiomycota</taxon>
        <taxon>Agaricomycotina</taxon>
        <taxon>Agaricomycetes</taxon>
        <taxon>Polyporales</taxon>
        <taxon>Fibroporiaceae</taxon>
        <taxon>Fibroporia</taxon>
    </lineage>
</organism>
<keyword evidence="2" id="KW-1133">Transmembrane helix</keyword>
<dbReference type="RefSeq" id="XP_012180780.1">
    <property type="nucleotide sequence ID" value="XM_012325390.1"/>
</dbReference>
<keyword evidence="2" id="KW-0812">Transmembrane</keyword>
<dbReference type="InParanoid" id="J4HW20"/>
<evidence type="ECO:0000313" key="4">
    <source>
        <dbReference type="Proteomes" id="UP000006352"/>
    </source>
</evidence>
<evidence type="ECO:0000313" key="3">
    <source>
        <dbReference type="EMBL" id="CCM01497.1"/>
    </source>
</evidence>
<keyword evidence="2" id="KW-0472">Membrane</keyword>
<evidence type="ECO:0000256" key="2">
    <source>
        <dbReference type="SAM" id="Phobius"/>
    </source>
</evidence>
<proteinExistence type="predicted"/>
<evidence type="ECO:0000256" key="1">
    <source>
        <dbReference type="SAM" id="MobiDB-lite"/>
    </source>
</evidence>
<dbReference type="EMBL" id="HE797034">
    <property type="protein sequence ID" value="CCM01497.1"/>
    <property type="molecule type" value="Genomic_DNA"/>
</dbReference>
<accession>J4HW20</accession>
<gene>
    <name evidence="3" type="ORF">FIBRA_03551</name>
</gene>
<dbReference type="HOGENOM" id="CLU_037968_0_0_1"/>
<keyword evidence="4" id="KW-1185">Reference proteome</keyword>
<protein>
    <submittedName>
        <fullName evidence="3">Uncharacterized protein</fullName>
    </submittedName>
</protein>
<sequence length="540" mass="58741">MIILDDSDELLNSNKFLTDDARSVVRPCTPTPSLPSYESCQSLPISEQPCLEHDRRVQAQQDHQARQQQQDHQAHRGCWPKHTNARFKRGMLYALVVYFVLTVAVGVPVIVVKLRHRSYERQAMYSASSTTTSAPSLIADSDDAPLLESSAVSCNDWTKLADDLSMLQYSVPLDGLIFVYSNVSYQSNVTNPQNISGSLLVDVNSDPTIDDALVSVSMHYSNPSLIDRTNVCLLNISSSNGVYLYVPTDISEDETLSFNVTFLFPQAPSLHISQFTTRLPIFTQRFSDLSYIDFDMVTIAGPKSDVHVEAMNASSLTVTTALAEIEGSFNVSRSLVLETISAPIDANISLYNDGFINLPTFLDVSTGNAALNASVQLYLPPAALPAQKAPNFITNFRTFNAPLAVAATHLLDSSPATLMLHAESSVGKAFLSIDNKFSGTFDVSTTFETADVITSSIDTIGALAQYDLGVYEPVSLTTAVDTTSERRVDFDTIQSSKLAGWVGSGTRPSSYPSFSWKNGNGQGHLDLVSTLGPVALFLNP</sequence>